<dbReference type="AlphaFoldDB" id="A0A2A4FXT1"/>
<comment type="caution">
    <text evidence="2">The sequence shown here is derived from an EMBL/GenBank/DDBJ whole genome shotgun (WGS) entry which is preliminary data.</text>
</comment>
<dbReference type="InterPro" id="IPR032466">
    <property type="entry name" value="Metal_Hydrolase"/>
</dbReference>
<reference evidence="2 3" key="1">
    <citation type="submission" date="2017-09" db="EMBL/GenBank/DDBJ databases">
        <title>The Catabolism of 3,6-Dichlorosalicylic acid is Initiated by the Cytochrome P450 Monooxygenase DsmABC in Rhizorhabdus dicambivorans Ndbn-20.</title>
        <authorList>
            <person name="Na L."/>
        </authorList>
    </citation>
    <scope>NUCLEOTIDE SEQUENCE [LARGE SCALE GENOMIC DNA]</scope>
    <source>
        <strain evidence="2 3">Ndbn-20m</strain>
    </source>
</reference>
<dbReference type="OrthoDB" id="9766983at2"/>
<keyword evidence="2" id="KW-0378">Hydrolase</keyword>
<feature type="domain" description="Amidohydrolase 3" evidence="1">
    <location>
        <begin position="45"/>
        <end position="553"/>
    </location>
</feature>
<dbReference type="InterPro" id="IPR011059">
    <property type="entry name" value="Metal-dep_hydrolase_composite"/>
</dbReference>
<evidence type="ECO:0000313" key="2">
    <source>
        <dbReference type="EMBL" id="PCE42540.1"/>
    </source>
</evidence>
<dbReference type="InterPro" id="IPR013108">
    <property type="entry name" value="Amidohydro_3"/>
</dbReference>
<dbReference type="EMBL" id="NWUF01000007">
    <property type="protein sequence ID" value="PCE42540.1"/>
    <property type="molecule type" value="Genomic_DNA"/>
</dbReference>
<protein>
    <submittedName>
        <fullName evidence="2">Amidohydrolase</fullName>
    </submittedName>
</protein>
<dbReference type="SUPFAM" id="SSF51556">
    <property type="entry name" value="Metallo-dependent hydrolases"/>
    <property type="match status" value="1"/>
</dbReference>
<evidence type="ECO:0000313" key="3">
    <source>
        <dbReference type="Proteomes" id="UP000218934"/>
    </source>
</evidence>
<dbReference type="GO" id="GO:0016812">
    <property type="term" value="F:hydrolase activity, acting on carbon-nitrogen (but not peptide) bonds, in cyclic amides"/>
    <property type="evidence" value="ECO:0007669"/>
    <property type="project" value="TreeGrafter"/>
</dbReference>
<accession>A0A2A4FXT1</accession>
<dbReference type="KEGG" id="rdi:CMV14_07115"/>
<name>A0A2A4FXT1_9SPHN</name>
<evidence type="ECO:0000259" key="1">
    <source>
        <dbReference type="Pfam" id="PF07969"/>
    </source>
</evidence>
<dbReference type="Gene3D" id="2.30.40.10">
    <property type="entry name" value="Urease, subunit C, domain 1"/>
    <property type="match status" value="1"/>
</dbReference>
<dbReference type="SUPFAM" id="SSF51338">
    <property type="entry name" value="Composite domain of metallo-dependent hydrolases"/>
    <property type="match status" value="1"/>
</dbReference>
<dbReference type="GO" id="GO:0005829">
    <property type="term" value="C:cytosol"/>
    <property type="evidence" value="ECO:0007669"/>
    <property type="project" value="TreeGrafter"/>
</dbReference>
<dbReference type="InterPro" id="IPR050378">
    <property type="entry name" value="Metallo-dep_Hydrolases_sf"/>
</dbReference>
<keyword evidence="3" id="KW-1185">Reference proteome</keyword>
<dbReference type="Gene3D" id="3.20.20.140">
    <property type="entry name" value="Metal-dependent hydrolases"/>
    <property type="match status" value="1"/>
</dbReference>
<sequence>MHDLVISGGTIVDGLGTPAYRGDIAISEGRLISVGGTAGPARERIDANGLIVTPGFVDIHTHYDGQATWDAMLVPSCWHGVTTALFGNCGVGFAPVRAEHRQRLIELMEGVEEIPGLTLAAGLDWQWQTFPEYLDVLERLPRAFDIGAQVPHHALRVYVMGERGLRREPATGEDIARMRELTEEALRAGAFGFTTSRTNAHKTRAGEMVPARNAERDELVEIGLALGAVGHGAFGMLTDFDDVDDEFAWMTDLSIRTGRPVYFLLGQSTRDPAGWRKMLRRVQHSREKGGHVHAMVGGRPVGVLLGIDTELNPFSIRPSYEPLLQLPVGERLKQLRCPDVRAKILADSPSPALLARFSALRQVITERWDLLFVMGDELDYEPGPENSVAAIAAQQGRMPEDVAYDVITASEDSFLFFPISGYAEGDHEVIRAMIEDEGTILGLSDAGAHCGSIVDASLPSYMISHWARDRIRGPRLPLERVVQMQTSETAHFYGLYDRGALVPGRRADINVIDLDKLTLGLPEMKYDLPAGGRRLVQRSRGYRATIVAGQITFEHGEHTGRMPGKLVRAGNLSII</sequence>
<proteinExistence type="predicted"/>
<dbReference type="PANTHER" id="PTHR11647:SF1">
    <property type="entry name" value="COLLAPSIN RESPONSE MEDIATOR PROTEIN"/>
    <property type="match status" value="1"/>
</dbReference>
<dbReference type="Proteomes" id="UP000218934">
    <property type="component" value="Unassembled WGS sequence"/>
</dbReference>
<organism evidence="2 3">
    <name type="scientific">Rhizorhabdus dicambivorans</name>
    <dbReference type="NCBI Taxonomy" id="1850238"/>
    <lineage>
        <taxon>Bacteria</taxon>
        <taxon>Pseudomonadati</taxon>
        <taxon>Pseudomonadota</taxon>
        <taxon>Alphaproteobacteria</taxon>
        <taxon>Sphingomonadales</taxon>
        <taxon>Sphingomonadaceae</taxon>
        <taxon>Rhizorhabdus</taxon>
    </lineage>
</organism>
<dbReference type="RefSeq" id="WP_066960583.1">
    <property type="nucleotide sequence ID" value="NZ_CP023449.1"/>
</dbReference>
<dbReference type="Pfam" id="PF07969">
    <property type="entry name" value="Amidohydro_3"/>
    <property type="match status" value="1"/>
</dbReference>
<dbReference type="PANTHER" id="PTHR11647">
    <property type="entry name" value="HYDRANTOINASE/DIHYDROPYRIMIDINASE FAMILY MEMBER"/>
    <property type="match status" value="1"/>
</dbReference>
<gene>
    <name evidence="2" type="ORF">COO09_08965</name>
</gene>